<dbReference type="Proteomes" id="UP000018144">
    <property type="component" value="Unassembled WGS sequence"/>
</dbReference>
<dbReference type="GO" id="GO:0016491">
    <property type="term" value="F:oxidoreductase activity"/>
    <property type="evidence" value="ECO:0007669"/>
    <property type="project" value="UniProtKB-KW"/>
</dbReference>
<gene>
    <name evidence="5" type="ORF">PCON_04482</name>
</gene>
<dbReference type="SUPFAM" id="SSF56176">
    <property type="entry name" value="FAD-binding/transporter-associated domain-like"/>
    <property type="match status" value="1"/>
</dbReference>
<evidence type="ECO:0000259" key="4">
    <source>
        <dbReference type="PROSITE" id="PS51387"/>
    </source>
</evidence>
<dbReference type="InterPro" id="IPR012951">
    <property type="entry name" value="BBE"/>
</dbReference>
<keyword evidence="6" id="KW-1185">Reference proteome</keyword>
<feature type="signal peptide" evidence="3">
    <location>
        <begin position="1"/>
        <end position="18"/>
    </location>
</feature>
<sequence length="645" mass="69701">MKLHHLSALSVLLAAASAVPLEQATTTVSAAAPSSTPTLPAEEIVLTEADVKQYPQLQFGEELSDVEIHNSTVSRRSGRSCKVIPGDRNWPSNGLWSILNFFVGGKLIKPDPIAKVCYAGNTYDEAKCGAITSNWTNSDLHVDHPTSIMSTLYQGMTCLPGDASILGHTCTLGGYPVYVVDAQNARDIQAAVNFARNMNIRLVIKNTGHDFHGKASGFGSLSIRTHALKDIAVIKNYRSKKYTGPAIKAGSGVQGFELYQAASDAGLMVVGGEGMTVGWGGGYIQGGGHSPLSSIHGMAADQVLSYEVVLANGRFVTADADTNPDLFWAMRGGGGSTFGVLVSITVKAFPDVPVTVSTFTFDPSAADVAKYALADTSNDDFWAVVKEYFSQFATHAGQGIYSYFNIFPSAVAGSQTFTMIPFFAPNKTAAEVDALLASTVAKAKEHNITLVPKTVTYSGFQAAWKAGFPKETIGMWNVQSGSRLFPRENWEDTDKFEMQFNAIREVTMNSYMLGFNIAPTLANGQVTADETAVLPAWRETLMHAITGTMWDASIRDLSVVRSIQKVFTDGNMKKWRDVSPGSGAYLAECDFNEPDHQTAFWGTNYPKLYQMKQKYDPKGVFFAETAVGSEDWSAGVDRIGRLCPV</sequence>
<dbReference type="GO" id="GO:0071949">
    <property type="term" value="F:FAD binding"/>
    <property type="evidence" value="ECO:0007669"/>
    <property type="project" value="InterPro"/>
</dbReference>
<dbReference type="Gene3D" id="3.30.465.10">
    <property type="match status" value="2"/>
</dbReference>
<dbReference type="InterPro" id="IPR006094">
    <property type="entry name" value="Oxid_FAD_bind_N"/>
</dbReference>
<dbReference type="InterPro" id="IPR016166">
    <property type="entry name" value="FAD-bd_PCMH"/>
</dbReference>
<evidence type="ECO:0000256" key="2">
    <source>
        <dbReference type="ARBA" id="ARBA00023002"/>
    </source>
</evidence>
<dbReference type="Pfam" id="PF08031">
    <property type="entry name" value="BBE"/>
    <property type="match status" value="1"/>
</dbReference>
<dbReference type="InterPro" id="IPR050432">
    <property type="entry name" value="FAD-linked_Oxidoreductases_BP"/>
</dbReference>
<evidence type="ECO:0000313" key="5">
    <source>
        <dbReference type="EMBL" id="CCX17478.1"/>
    </source>
</evidence>
<dbReference type="AlphaFoldDB" id="U4LCB4"/>
<dbReference type="InterPro" id="IPR036318">
    <property type="entry name" value="FAD-bd_PCMH-like_sf"/>
</dbReference>
<dbReference type="Pfam" id="PF01565">
    <property type="entry name" value="FAD_binding_4"/>
    <property type="match status" value="1"/>
</dbReference>
<dbReference type="STRING" id="1076935.U4LCB4"/>
<dbReference type="eggNOG" id="ENOG502QUV4">
    <property type="taxonomic scope" value="Eukaryota"/>
</dbReference>
<dbReference type="PANTHER" id="PTHR13878">
    <property type="entry name" value="GULONOLACTONE OXIDASE"/>
    <property type="match status" value="1"/>
</dbReference>
<feature type="domain" description="FAD-binding PCMH-type" evidence="4">
    <location>
        <begin position="172"/>
        <end position="351"/>
    </location>
</feature>
<dbReference type="EMBL" id="HF936658">
    <property type="protein sequence ID" value="CCX17478.1"/>
    <property type="molecule type" value="Genomic_DNA"/>
</dbReference>
<dbReference type="InterPro" id="IPR016169">
    <property type="entry name" value="FAD-bd_PCMH_sub2"/>
</dbReference>
<evidence type="ECO:0000256" key="3">
    <source>
        <dbReference type="SAM" id="SignalP"/>
    </source>
</evidence>
<dbReference type="OMA" id="VAQGMTC"/>
<evidence type="ECO:0000313" key="6">
    <source>
        <dbReference type="Proteomes" id="UP000018144"/>
    </source>
</evidence>
<keyword evidence="3" id="KW-0732">Signal</keyword>
<evidence type="ECO:0000256" key="1">
    <source>
        <dbReference type="ARBA" id="ARBA00005466"/>
    </source>
</evidence>
<dbReference type="PANTHER" id="PTHR13878:SF91">
    <property type="entry name" value="FAD BINDING DOMAIN PROTEIN (AFU_ORTHOLOGUE AFUA_6G12070)-RELATED"/>
    <property type="match status" value="1"/>
</dbReference>
<name>U4LCB4_PYROM</name>
<feature type="chain" id="PRO_5004651316" evidence="3">
    <location>
        <begin position="19"/>
        <end position="645"/>
    </location>
</feature>
<protein>
    <submittedName>
        <fullName evidence="5">Similar to Uncharacterized FAD-linked oxidoreductase ygaK acc. no. Q796Y5</fullName>
    </submittedName>
</protein>
<accession>U4LCB4</accession>
<dbReference type="PROSITE" id="PS51387">
    <property type="entry name" value="FAD_PCMH"/>
    <property type="match status" value="1"/>
</dbReference>
<keyword evidence="2" id="KW-0560">Oxidoreductase</keyword>
<reference evidence="5 6" key="1">
    <citation type="journal article" date="2013" name="PLoS Genet.">
        <title>The genome and development-dependent transcriptomes of Pyronema confluens: a window into fungal evolution.</title>
        <authorList>
            <person name="Traeger S."/>
            <person name="Altegoer F."/>
            <person name="Freitag M."/>
            <person name="Gabaldon T."/>
            <person name="Kempken F."/>
            <person name="Kumar A."/>
            <person name="Marcet-Houben M."/>
            <person name="Poggeler S."/>
            <person name="Stajich J.E."/>
            <person name="Nowrousian M."/>
        </authorList>
    </citation>
    <scope>NUCLEOTIDE SEQUENCE [LARGE SCALE GENOMIC DNA]</scope>
    <source>
        <strain evidence="6">CBS 100304</strain>
        <tissue evidence="5">Vegetative mycelium</tissue>
    </source>
</reference>
<dbReference type="OrthoDB" id="9983560at2759"/>
<comment type="similarity">
    <text evidence="1">Belongs to the oxygen-dependent FAD-linked oxidoreductase family.</text>
</comment>
<proteinExistence type="inferred from homology"/>
<organism evidence="5 6">
    <name type="scientific">Pyronema omphalodes (strain CBS 100304)</name>
    <name type="common">Pyronema confluens</name>
    <dbReference type="NCBI Taxonomy" id="1076935"/>
    <lineage>
        <taxon>Eukaryota</taxon>
        <taxon>Fungi</taxon>
        <taxon>Dikarya</taxon>
        <taxon>Ascomycota</taxon>
        <taxon>Pezizomycotina</taxon>
        <taxon>Pezizomycetes</taxon>
        <taxon>Pezizales</taxon>
        <taxon>Pyronemataceae</taxon>
        <taxon>Pyronema</taxon>
    </lineage>
</organism>